<gene>
    <name evidence="1" type="ORF">NBR_LOCUS2915</name>
</gene>
<reference evidence="3" key="1">
    <citation type="submission" date="2017-02" db="UniProtKB">
        <authorList>
            <consortium name="WormBaseParasite"/>
        </authorList>
    </citation>
    <scope>IDENTIFICATION</scope>
</reference>
<dbReference type="Proteomes" id="UP000271162">
    <property type="component" value="Unassembled WGS sequence"/>
</dbReference>
<sequence length="104" mass="11685">MAFIQKSSAAEYSANVMETLTKSSASQWNGRFRPERMVLGLMANEPILSVGYLTADERSNTARQFRSHFPGNLVTRAHEDLIAYAGCSPFLEENSIGESLRWRL</sequence>
<dbReference type="EMBL" id="UYSL01003838">
    <property type="protein sequence ID" value="VDL66504.1"/>
    <property type="molecule type" value="Genomic_DNA"/>
</dbReference>
<protein>
    <submittedName>
        <fullName evidence="3">GNAT family N-acetyltransferase</fullName>
    </submittedName>
</protein>
<reference evidence="1 2" key="2">
    <citation type="submission" date="2018-11" db="EMBL/GenBank/DDBJ databases">
        <authorList>
            <consortium name="Pathogen Informatics"/>
        </authorList>
    </citation>
    <scope>NUCLEOTIDE SEQUENCE [LARGE SCALE GENOMIC DNA]</scope>
</reference>
<name>A0A0N4XK61_NIPBR</name>
<dbReference type="AlphaFoldDB" id="A0A0N4XK61"/>
<keyword evidence="2" id="KW-1185">Reference proteome</keyword>
<organism evidence="3">
    <name type="scientific">Nippostrongylus brasiliensis</name>
    <name type="common">Rat hookworm</name>
    <dbReference type="NCBI Taxonomy" id="27835"/>
    <lineage>
        <taxon>Eukaryota</taxon>
        <taxon>Metazoa</taxon>
        <taxon>Ecdysozoa</taxon>
        <taxon>Nematoda</taxon>
        <taxon>Chromadorea</taxon>
        <taxon>Rhabditida</taxon>
        <taxon>Rhabditina</taxon>
        <taxon>Rhabditomorpha</taxon>
        <taxon>Strongyloidea</taxon>
        <taxon>Heligmosomidae</taxon>
        <taxon>Nippostrongylus</taxon>
    </lineage>
</organism>
<accession>A0A0N4XK61</accession>
<evidence type="ECO:0000313" key="2">
    <source>
        <dbReference type="Proteomes" id="UP000271162"/>
    </source>
</evidence>
<dbReference type="WBParaSite" id="NBR_0000291301-mRNA-1">
    <property type="protein sequence ID" value="NBR_0000291301-mRNA-1"/>
    <property type="gene ID" value="NBR_0000291301"/>
</dbReference>
<proteinExistence type="predicted"/>
<evidence type="ECO:0000313" key="1">
    <source>
        <dbReference type="EMBL" id="VDL66504.1"/>
    </source>
</evidence>
<evidence type="ECO:0000313" key="3">
    <source>
        <dbReference type="WBParaSite" id="NBR_0000291301-mRNA-1"/>
    </source>
</evidence>